<proteinExistence type="predicted"/>
<dbReference type="Proteomes" id="UP001178508">
    <property type="component" value="Chromosome 15"/>
</dbReference>
<evidence type="ECO:0000256" key="1">
    <source>
        <dbReference type="SAM" id="MobiDB-lite"/>
    </source>
</evidence>
<dbReference type="EMBL" id="OY660878">
    <property type="protein sequence ID" value="CAJ1074698.1"/>
    <property type="molecule type" value="Genomic_DNA"/>
</dbReference>
<organism evidence="2 3">
    <name type="scientific">Xyrichtys novacula</name>
    <name type="common">Pearly razorfish</name>
    <name type="synonym">Hemipteronotus novacula</name>
    <dbReference type="NCBI Taxonomy" id="13765"/>
    <lineage>
        <taxon>Eukaryota</taxon>
        <taxon>Metazoa</taxon>
        <taxon>Chordata</taxon>
        <taxon>Craniata</taxon>
        <taxon>Vertebrata</taxon>
        <taxon>Euteleostomi</taxon>
        <taxon>Actinopterygii</taxon>
        <taxon>Neopterygii</taxon>
        <taxon>Teleostei</taxon>
        <taxon>Neoteleostei</taxon>
        <taxon>Acanthomorphata</taxon>
        <taxon>Eupercaria</taxon>
        <taxon>Labriformes</taxon>
        <taxon>Labridae</taxon>
        <taxon>Xyrichtys</taxon>
    </lineage>
</organism>
<protein>
    <submittedName>
        <fullName evidence="2">Uncharacterized protein</fullName>
    </submittedName>
</protein>
<feature type="region of interest" description="Disordered" evidence="1">
    <location>
        <begin position="93"/>
        <end position="129"/>
    </location>
</feature>
<name>A0AAV1GML2_XYRNO</name>
<keyword evidence="3" id="KW-1185">Reference proteome</keyword>
<evidence type="ECO:0000313" key="2">
    <source>
        <dbReference type="EMBL" id="CAJ1074698.1"/>
    </source>
</evidence>
<reference evidence="2" key="1">
    <citation type="submission" date="2023-08" db="EMBL/GenBank/DDBJ databases">
        <authorList>
            <person name="Alioto T."/>
            <person name="Alioto T."/>
            <person name="Gomez Garrido J."/>
        </authorList>
    </citation>
    <scope>NUCLEOTIDE SEQUENCE</scope>
</reference>
<dbReference type="AlphaFoldDB" id="A0AAV1GML2"/>
<accession>A0AAV1GML2</accession>
<feature type="compositionally biased region" description="Polar residues" evidence="1">
    <location>
        <begin position="102"/>
        <end position="111"/>
    </location>
</feature>
<sequence length="129" mass="14359">MPVILGAEEQENIRTVTHPANGLPPLSRASWSNRITTTTRLLSNAFSHTTSQGRLPARLQDPDDYLVWAERQETGLSLAESWDVFEASLEDTESSDVILQKSPETPKTVSTRLSEKLNNSSRSSLLYSE</sequence>
<feature type="compositionally biased region" description="Low complexity" evidence="1">
    <location>
        <begin position="116"/>
        <end position="129"/>
    </location>
</feature>
<evidence type="ECO:0000313" key="3">
    <source>
        <dbReference type="Proteomes" id="UP001178508"/>
    </source>
</evidence>
<gene>
    <name evidence="2" type="ORF">XNOV1_A017215</name>
</gene>